<protein>
    <submittedName>
        <fullName evidence="3">Uncharacterized protein</fullName>
    </submittedName>
</protein>
<gene>
    <name evidence="2" type="ORF">ERS008198_02189</name>
    <name evidence="3" type="ORF">ERS008202_04514</name>
</gene>
<dbReference type="EMBL" id="CQPA01000014">
    <property type="protein sequence ID" value="CNU20751.1"/>
    <property type="molecule type" value="Genomic_DNA"/>
</dbReference>
<dbReference type="Proteomes" id="UP000039541">
    <property type="component" value="Unassembled WGS sequence"/>
</dbReference>
<reference evidence="4 5" key="1">
    <citation type="submission" date="2015-03" db="EMBL/GenBank/DDBJ databases">
        <authorList>
            <consortium name="Pathogen Informatics"/>
        </authorList>
    </citation>
    <scope>NUCLEOTIDE SEQUENCE [LARGE SCALE GENOMIC DNA]</scope>
    <source>
        <strain evidence="3 4">3476</strain>
        <strain evidence="2 5">A1104</strain>
    </source>
</reference>
<evidence type="ECO:0000256" key="1">
    <source>
        <dbReference type="SAM" id="Phobius"/>
    </source>
</evidence>
<dbReference type="EMBL" id="CQPC01000096">
    <property type="protein sequence ID" value="CNV17347.1"/>
    <property type="molecule type" value="Genomic_DNA"/>
</dbReference>
<evidence type="ECO:0000313" key="4">
    <source>
        <dbReference type="Proteomes" id="UP000039541"/>
    </source>
</evidence>
<organism evidence="3 4">
    <name type="scientific">Salmonella enterica subsp. enterica serovar Bovismorbificans</name>
    <dbReference type="NCBI Taxonomy" id="58097"/>
    <lineage>
        <taxon>Bacteria</taxon>
        <taxon>Pseudomonadati</taxon>
        <taxon>Pseudomonadota</taxon>
        <taxon>Gammaproteobacteria</taxon>
        <taxon>Enterobacterales</taxon>
        <taxon>Enterobacteriaceae</taxon>
        <taxon>Salmonella</taxon>
    </lineage>
</organism>
<evidence type="ECO:0000313" key="3">
    <source>
        <dbReference type="EMBL" id="CNV17347.1"/>
    </source>
</evidence>
<dbReference type="AlphaFoldDB" id="A0A655EED3"/>
<keyword evidence="1" id="KW-0472">Membrane</keyword>
<name>A0A655EED3_SALET</name>
<proteinExistence type="predicted"/>
<evidence type="ECO:0000313" key="5">
    <source>
        <dbReference type="Proteomes" id="UP000041314"/>
    </source>
</evidence>
<keyword evidence="1" id="KW-0812">Transmembrane</keyword>
<evidence type="ECO:0000313" key="2">
    <source>
        <dbReference type="EMBL" id="CNU20751.1"/>
    </source>
</evidence>
<sequence>MQTALHFFRDIVQFFRPRFVHRDSGVEPGFAGFVTGKQRDKVLLRHFALLDAELHDQTFLSTHAIHHHAHTVDQIVELLRYQTELFEHFRQLQNLFLRGSMAAAFRFDGVARNDVLRAQFSEFFACQFRVNAVVVIGCVIVAVFFIFVFVIIQVFLGEFRTDVSCGRRHLFFRVRIDKAGDKIGQTSLFSLNAIVLFQQIGNGFRVFGNGALNLVDPVFDTFSDVDFAFPGQQFNSAHFTHIHAYRVSRTTDFRLNTGQNLCSSFFRIFIGAGGIFSQQQIIGIRRFFHYLNTHVVDHLDDIFNLI</sequence>
<accession>A0A655EED3</accession>
<dbReference type="Proteomes" id="UP000041314">
    <property type="component" value="Unassembled WGS sequence"/>
</dbReference>
<feature type="transmembrane region" description="Helical" evidence="1">
    <location>
        <begin position="130"/>
        <end position="156"/>
    </location>
</feature>
<keyword evidence="1" id="KW-1133">Transmembrane helix</keyword>